<reference evidence="7 8" key="1">
    <citation type="journal article" date="2024" name="Commun. Biol.">
        <title>Comparative genomic analysis of thermophilic fungi reveals convergent evolutionary adaptations and gene losses.</title>
        <authorList>
            <person name="Steindorff A.S."/>
            <person name="Aguilar-Pontes M.V."/>
            <person name="Robinson A.J."/>
            <person name="Andreopoulos B."/>
            <person name="LaButti K."/>
            <person name="Kuo A."/>
            <person name="Mondo S."/>
            <person name="Riley R."/>
            <person name="Otillar R."/>
            <person name="Haridas S."/>
            <person name="Lipzen A."/>
            <person name="Grimwood J."/>
            <person name="Schmutz J."/>
            <person name="Clum A."/>
            <person name="Reid I.D."/>
            <person name="Moisan M.C."/>
            <person name="Butler G."/>
            <person name="Nguyen T.T.M."/>
            <person name="Dewar K."/>
            <person name="Conant G."/>
            <person name="Drula E."/>
            <person name="Henrissat B."/>
            <person name="Hansel C."/>
            <person name="Singer S."/>
            <person name="Hutchinson M.I."/>
            <person name="de Vries R.P."/>
            <person name="Natvig D.O."/>
            <person name="Powell A.J."/>
            <person name="Tsang A."/>
            <person name="Grigoriev I.V."/>
        </authorList>
    </citation>
    <scope>NUCLEOTIDE SEQUENCE [LARGE SCALE GENOMIC DNA]</scope>
    <source>
        <strain evidence="7 8">CBS 494.80</strain>
    </source>
</reference>
<evidence type="ECO:0000256" key="2">
    <source>
        <dbReference type="ARBA" id="ARBA00022771"/>
    </source>
</evidence>
<gene>
    <name evidence="7" type="ORF">VTL71DRAFT_1265</name>
</gene>
<keyword evidence="8" id="KW-1185">Reference proteome</keyword>
<evidence type="ECO:0000256" key="5">
    <source>
        <dbReference type="SAM" id="MobiDB-lite"/>
    </source>
</evidence>
<feature type="compositionally biased region" description="Low complexity" evidence="5">
    <location>
        <begin position="10"/>
        <end position="25"/>
    </location>
</feature>
<sequence length="213" mass="24047">MESTAEDWVSASESSEQPEPATSAATCATCQKPQSDLPTPLKHCAKCKTTQYCSVDCQKSDWKIHKRTCGKSDHNNKHNPGFHGANALLGLTDDKYLHNLPEKDVFTQLVDCYRLRVEDEYNFQGAAGGLYVGEDPMPDFKRFLDLAEKRKGLLPDWWGIGKRRECEREAVRGEWANIGQAVEKSDIVSHYGNPMMPMTLRVLGEKIYEKGFM</sequence>
<dbReference type="InterPro" id="IPR002893">
    <property type="entry name" value="Znf_MYND"/>
</dbReference>
<dbReference type="Proteomes" id="UP001595075">
    <property type="component" value="Unassembled WGS sequence"/>
</dbReference>
<dbReference type="SUPFAM" id="SSF144232">
    <property type="entry name" value="HIT/MYND zinc finger-like"/>
    <property type="match status" value="1"/>
</dbReference>
<feature type="region of interest" description="Disordered" evidence="5">
    <location>
        <begin position="1"/>
        <end position="25"/>
    </location>
</feature>
<evidence type="ECO:0000256" key="4">
    <source>
        <dbReference type="PROSITE-ProRule" id="PRU00134"/>
    </source>
</evidence>
<comment type="caution">
    <text evidence="7">The sequence shown here is derived from an EMBL/GenBank/DDBJ whole genome shotgun (WGS) entry which is preliminary data.</text>
</comment>
<evidence type="ECO:0000256" key="1">
    <source>
        <dbReference type="ARBA" id="ARBA00022723"/>
    </source>
</evidence>
<evidence type="ECO:0000259" key="6">
    <source>
        <dbReference type="PROSITE" id="PS50865"/>
    </source>
</evidence>
<proteinExistence type="predicted"/>
<dbReference type="PROSITE" id="PS50865">
    <property type="entry name" value="ZF_MYND_2"/>
    <property type="match status" value="1"/>
</dbReference>
<dbReference type="PANTHER" id="PTHR10237">
    <property type="entry name" value="DEFORMED EPIDERMAL AUTOREGULATORY FACTOR 1 HOMOLOG SUPPRESSIN"/>
    <property type="match status" value="1"/>
</dbReference>
<keyword evidence="1" id="KW-0479">Metal-binding</keyword>
<organism evidence="7 8">
    <name type="scientific">Oculimacula yallundae</name>
    <dbReference type="NCBI Taxonomy" id="86028"/>
    <lineage>
        <taxon>Eukaryota</taxon>
        <taxon>Fungi</taxon>
        <taxon>Dikarya</taxon>
        <taxon>Ascomycota</taxon>
        <taxon>Pezizomycotina</taxon>
        <taxon>Leotiomycetes</taxon>
        <taxon>Helotiales</taxon>
        <taxon>Ploettnerulaceae</taxon>
        <taxon>Oculimacula</taxon>
    </lineage>
</organism>
<evidence type="ECO:0000313" key="7">
    <source>
        <dbReference type="EMBL" id="KAL2066841.1"/>
    </source>
</evidence>
<feature type="domain" description="MYND-type" evidence="6">
    <location>
        <begin position="27"/>
        <end position="69"/>
    </location>
</feature>
<accession>A0ABR4CC42</accession>
<dbReference type="Gene3D" id="6.10.140.2220">
    <property type="match status" value="1"/>
</dbReference>
<name>A0ABR4CC42_9HELO</name>
<keyword evidence="3" id="KW-0862">Zinc</keyword>
<evidence type="ECO:0000313" key="8">
    <source>
        <dbReference type="Proteomes" id="UP001595075"/>
    </source>
</evidence>
<keyword evidence="2 4" id="KW-0863">Zinc-finger</keyword>
<evidence type="ECO:0000256" key="3">
    <source>
        <dbReference type="ARBA" id="ARBA00022833"/>
    </source>
</evidence>
<dbReference type="PROSITE" id="PS01360">
    <property type="entry name" value="ZF_MYND_1"/>
    <property type="match status" value="1"/>
</dbReference>
<dbReference type="EMBL" id="JAZHXI010000010">
    <property type="protein sequence ID" value="KAL2066841.1"/>
    <property type="molecule type" value="Genomic_DNA"/>
</dbReference>
<protein>
    <recommendedName>
        <fullName evidence="6">MYND-type domain-containing protein</fullName>
    </recommendedName>
</protein>
<dbReference type="Pfam" id="PF01753">
    <property type="entry name" value="zf-MYND"/>
    <property type="match status" value="1"/>
</dbReference>
<dbReference type="InterPro" id="IPR024119">
    <property type="entry name" value="TF_DEAF-1"/>
</dbReference>
<dbReference type="PANTHER" id="PTHR10237:SF14">
    <property type="entry name" value="MYND-TYPE DOMAIN-CONTAINING PROTEIN"/>
    <property type="match status" value="1"/>
</dbReference>